<evidence type="ECO:0000256" key="3">
    <source>
        <dbReference type="ARBA" id="ARBA00022692"/>
    </source>
</evidence>
<protein>
    <submittedName>
        <fullName evidence="8">MFS transporter</fullName>
    </submittedName>
</protein>
<feature type="transmembrane region" description="Helical" evidence="6">
    <location>
        <begin position="289"/>
        <end position="309"/>
    </location>
</feature>
<comment type="subcellular location">
    <subcellularLocation>
        <location evidence="1">Cell membrane</location>
        <topology evidence="1">Multi-pass membrane protein</topology>
    </subcellularLocation>
</comment>
<evidence type="ECO:0000313" key="9">
    <source>
        <dbReference type="Proteomes" id="UP000435304"/>
    </source>
</evidence>
<keyword evidence="3 6" id="KW-0812">Transmembrane</keyword>
<keyword evidence="9" id="KW-1185">Reference proteome</keyword>
<accession>A0A6A9V1S1</accession>
<name>A0A6A9V1S1_9ACTN</name>
<feature type="transmembrane region" description="Helical" evidence="6">
    <location>
        <begin position="220"/>
        <end position="238"/>
    </location>
</feature>
<gene>
    <name evidence="8" type="ORF">GC722_16105</name>
</gene>
<feature type="transmembrane region" description="Helical" evidence="6">
    <location>
        <begin position="151"/>
        <end position="168"/>
    </location>
</feature>
<feature type="transmembrane region" description="Helical" evidence="6">
    <location>
        <begin position="79"/>
        <end position="97"/>
    </location>
</feature>
<evidence type="ECO:0000256" key="2">
    <source>
        <dbReference type="ARBA" id="ARBA00022475"/>
    </source>
</evidence>
<dbReference type="InterPro" id="IPR020846">
    <property type="entry name" value="MFS_dom"/>
</dbReference>
<dbReference type="GO" id="GO:0005886">
    <property type="term" value="C:plasma membrane"/>
    <property type="evidence" value="ECO:0007669"/>
    <property type="project" value="UniProtKB-SubCell"/>
</dbReference>
<keyword evidence="2" id="KW-1003">Cell membrane</keyword>
<dbReference type="Gene3D" id="1.20.1250.20">
    <property type="entry name" value="MFS general substrate transporter like domains"/>
    <property type="match status" value="1"/>
</dbReference>
<dbReference type="AlphaFoldDB" id="A0A6A9V1S1"/>
<dbReference type="InterPro" id="IPR036259">
    <property type="entry name" value="MFS_trans_sf"/>
</dbReference>
<organism evidence="8 9">
    <name type="scientific">Auraticoccus cholistanensis</name>
    <dbReference type="NCBI Taxonomy" id="2656650"/>
    <lineage>
        <taxon>Bacteria</taxon>
        <taxon>Bacillati</taxon>
        <taxon>Actinomycetota</taxon>
        <taxon>Actinomycetes</taxon>
        <taxon>Propionibacteriales</taxon>
        <taxon>Propionibacteriaceae</taxon>
        <taxon>Auraticoccus</taxon>
    </lineage>
</organism>
<dbReference type="InterPro" id="IPR011701">
    <property type="entry name" value="MFS"/>
</dbReference>
<evidence type="ECO:0000256" key="5">
    <source>
        <dbReference type="ARBA" id="ARBA00023136"/>
    </source>
</evidence>
<reference evidence="8 9" key="1">
    <citation type="submission" date="2019-12" db="EMBL/GenBank/DDBJ databases">
        <title>Auraticoccus cholistani sp. nov., an actinomycete isolated from soil of Cholistan desert.</title>
        <authorList>
            <person name="Cheema M.T."/>
        </authorList>
    </citation>
    <scope>NUCLEOTIDE SEQUENCE [LARGE SCALE GENOMIC DNA]</scope>
    <source>
        <strain evidence="8 9">F435</strain>
    </source>
</reference>
<feature type="transmembrane region" description="Helical" evidence="6">
    <location>
        <begin position="315"/>
        <end position="337"/>
    </location>
</feature>
<feature type="transmembrane region" description="Helical" evidence="6">
    <location>
        <begin position="20"/>
        <end position="41"/>
    </location>
</feature>
<dbReference type="EMBL" id="WPCU01000010">
    <property type="protein sequence ID" value="MVA77527.1"/>
    <property type="molecule type" value="Genomic_DNA"/>
</dbReference>
<dbReference type="Proteomes" id="UP000435304">
    <property type="component" value="Unassembled WGS sequence"/>
</dbReference>
<keyword evidence="5 6" id="KW-0472">Membrane</keyword>
<dbReference type="Pfam" id="PF07690">
    <property type="entry name" value="MFS_1"/>
    <property type="match status" value="1"/>
</dbReference>
<proteinExistence type="predicted"/>
<feature type="domain" description="Major facilitator superfamily (MFS) profile" evidence="7">
    <location>
        <begin position="223"/>
        <end position="416"/>
    </location>
</feature>
<keyword evidence="4 6" id="KW-1133">Transmembrane helix</keyword>
<feature type="transmembrane region" description="Helical" evidence="6">
    <location>
        <begin position="47"/>
        <end position="67"/>
    </location>
</feature>
<evidence type="ECO:0000256" key="6">
    <source>
        <dbReference type="SAM" id="Phobius"/>
    </source>
</evidence>
<feature type="transmembrane region" description="Helical" evidence="6">
    <location>
        <begin position="349"/>
        <end position="374"/>
    </location>
</feature>
<dbReference type="SUPFAM" id="SSF103473">
    <property type="entry name" value="MFS general substrate transporter"/>
    <property type="match status" value="1"/>
</dbReference>
<evidence type="ECO:0000256" key="1">
    <source>
        <dbReference type="ARBA" id="ARBA00004651"/>
    </source>
</evidence>
<evidence type="ECO:0000313" key="8">
    <source>
        <dbReference type="EMBL" id="MVA77527.1"/>
    </source>
</evidence>
<dbReference type="PANTHER" id="PTHR23513">
    <property type="entry name" value="INTEGRAL MEMBRANE EFFLUX PROTEIN-RELATED"/>
    <property type="match status" value="1"/>
</dbReference>
<dbReference type="RefSeq" id="WP_156611778.1">
    <property type="nucleotide sequence ID" value="NZ_WPCU01000010.1"/>
</dbReference>
<dbReference type="GO" id="GO:0022857">
    <property type="term" value="F:transmembrane transporter activity"/>
    <property type="evidence" value="ECO:0007669"/>
    <property type="project" value="InterPro"/>
</dbReference>
<feature type="transmembrane region" description="Helical" evidence="6">
    <location>
        <begin position="174"/>
        <end position="193"/>
    </location>
</feature>
<feature type="transmembrane region" description="Helical" evidence="6">
    <location>
        <begin position="117"/>
        <end position="139"/>
    </location>
</feature>
<dbReference type="PANTHER" id="PTHR23513:SF6">
    <property type="entry name" value="MAJOR FACILITATOR SUPERFAMILY ASSOCIATED DOMAIN-CONTAINING PROTEIN"/>
    <property type="match status" value="1"/>
</dbReference>
<evidence type="ECO:0000259" key="7">
    <source>
        <dbReference type="PROSITE" id="PS50850"/>
    </source>
</evidence>
<dbReference type="PROSITE" id="PS50850">
    <property type="entry name" value="MFS"/>
    <property type="match status" value="1"/>
</dbReference>
<comment type="caution">
    <text evidence="8">The sequence shown here is derived from an EMBL/GenBank/DDBJ whole genome shotgun (WGS) entry which is preliminary data.</text>
</comment>
<evidence type="ECO:0000256" key="4">
    <source>
        <dbReference type="ARBA" id="ARBA00022989"/>
    </source>
</evidence>
<feature type="transmembrane region" description="Helical" evidence="6">
    <location>
        <begin position="380"/>
        <end position="398"/>
    </location>
</feature>
<sequence>MKSTLRISPAQAADLRWLLAGRSAATFGSAAAFLALTLQVAAAGQPLLLTALYLSNAVPAIAMAPLAGRLVDRVDSRRLLLVLGVVQVLLAATLAVLPHTPGEGILGGLLPLLVAQMVLQASLAVTLPCWAALVPHVVGEQAVARVSGHQLSLSALAGAAGAGVAALLLEQLGFAATVLVQAGAFALETLAAARVRTVRRPQPAAPRGERARGGWQVVRADRVLLTVLLSSVAVVLAVEATNVLRPVLVTVDLGAPAWLYALGTSAAFAGQVVGAQLAGRIGSERTRVLSCATGTLAMGSGLLLTGLLADAWAAAALGLLVAAGSGAYNTSVGALLVLRAPDASRGRVLATLTGCTRTASVLALTLGGLAAGWWGAAGSYVALGGLAVAVGAVMVVVLRRALRDEPAAAALVPAVP</sequence>
<feature type="transmembrane region" description="Helical" evidence="6">
    <location>
        <begin position="258"/>
        <end position="277"/>
    </location>
</feature>